<dbReference type="SMART" id="SM00212">
    <property type="entry name" value="UBCc"/>
    <property type="match status" value="1"/>
</dbReference>
<dbReference type="InterPro" id="IPR016135">
    <property type="entry name" value="UBQ-conjugating_enzyme/RWD"/>
</dbReference>
<dbReference type="EC" id="2.3.2.23" evidence="1"/>
<name>A0ABC8VYN3_9POAL</name>
<dbReference type="PANTHER" id="PTHR46116">
    <property type="entry name" value="(E3-INDEPENDENT) E2 UBIQUITIN-CONJUGATING ENZYME"/>
    <property type="match status" value="1"/>
</dbReference>
<dbReference type="PROSITE" id="PS50127">
    <property type="entry name" value="UBC_2"/>
    <property type="match status" value="1"/>
</dbReference>
<evidence type="ECO:0000256" key="3">
    <source>
        <dbReference type="ARBA" id="ARBA00022741"/>
    </source>
</evidence>
<protein>
    <recommendedName>
        <fullName evidence="1">E2 ubiquitin-conjugating enzyme</fullName>
        <ecNumber evidence="1">2.3.2.23</ecNumber>
    </recommendedName>
</protein>
<dbReference type="GO" id="GO:0005524">
    <property type="term" value="F:ATP binding"/>
    <property type="evidence" value="ECO:0007669"/>
    <property type="project" value="UniProtKB-KW"/>
</dbReference>
<evidence type="ECO:0000256" key="6">
    <source>
        <dbReference type="SAM" id="MobiDB-lite"/>
    </source>
</evidence>
<dbReference type="Pfam" id="PF23046">
    <property type="entry name" value="tSH3-B_UBE2O"/>
    <property type="match status" value="1"/>
</dbReference>
<gene>
    <name evidence="8" type="ORF">URODEC1_LOCUS8065</name>
</gene>
<dbReference type="AlphaFoldDB" id="A0ABC8VYN3"/>
<dbReference type="InterPro" id="IPR057734">
    <property type="entry name" value="UBE2O-like_SH3-C"/>
</dbReference>
<feature type="compositionally biased region" description="Basic and acidic residues" evidence="6">
    <location>
        <begin position="387"/>
        <end position="396"/>
    </location>
</feature>
<evidence type="ECO:0000313" key="8">
    <source>
        <dbReference type="EMBL" id="CAL4899086.1"/>
    </source>
</evidence>
<dbReference type="Proteomes" id="UP001497457">
    <property type="component" value="Chromosome 11b"/>
</dbReference>
<dbReference type="SUPFAM" id="SSF54495">
    <property type="entry name" value="UBC-like"/>
    <property type="match status" value="1"/>
</dbReference>
<dbReference type="FunFam" id="3.10.110.10:FF:000028">
    <property type="entry name" value="Probable ubiquitin-conjugating enzyme E2 23"/>
    <property type="match status" value="1"/>
</dbReference>
<evidence type="ECO:0000259" key="7">
    <source>
        <dbReference type="PROSITE" id="PS50127"/>
    </source>
</evidence>
<dbReference type="InterPro" id="IPR000608">
    <property type="entry name" value="UBC"/>
</dbReference>
<dbReference type="InterPro" id="IPR057733">
    <property type="entry name" value="UBE2O-like_SH3-B"/>
</dbReference>
<feature type="domain" description="UBC core" evidence="7">
    <location>
        <begin position="525"/>
        <end position="688"/>
    </location>
</feature>
<accession>A0ABC8VYN3</accession>
<keyword evidence="3" id="KW-0547">Nucleotide-binding</keyword>
<dbReference type="Pfam" id="PF23043">
    <property type="entry name" value="SH3-B_UBE2O"/>
    <property type="match status" value="1"/>
</dbReference>
<keyword evidence="5" id="KW-0067">ATP-binding</keyword>
<dbReference type="GO" id="GO:0061631">
    <property type="term" value="F:ubiquitin conjugating enzyme activity"/>
    <property type="evidence" value="ECO:0007669"/>
    <property type="project" value="UniProtKB-EC"/>
</dbReference>
<reference evidence="8" key="1">
    <citation type="submission" date="2024-10" db="EMBL/GenBank/DDBJ databases">
        <authorList>
            <person name="Ryan C."/>
        </authorList>
    </citation>
    <scope>NUCLEOTIDE SEQUENCE [LARGE SCALE GENOMIC DNA]</scope>
</reference>
<dbReference type="Gene3D" id="3.10.110.10">
    <property type="entry name" value="Ubiquitin Conjugating Enzyme"/>
    <property type="match status" value="1"/>
</dbReference>
<feature type="region of interest" description="Disordered" evidence="6">
    <location>
        <begin position="379"/>
        <end position="404"/>
    </location>
</feature>
<dbReference type="InterPro" id="IPR057735">
    <property type="entry name" value="UBE2O-like_tSH3-B"/>
</dbReference>
<keyword evidence="2" id="KW-0808">Transferase</keyword>
<dbReference type="CDD" id="cd23837">
    <property type="entry name" value="UBCc_UBE2O"/>
    <property type="match status" value="1"/>
</dbReference>
<evidence type="ECO:0000256" key="2">
    <source>
        <dbReference type="ARBA" id="ARBA00022679"/>
    </source>
</evidence>
<organism evidence="8 9">
    <name type="scientific">Urochloa decumbens</name>
    <dbReference type="NCBI Taxonomy" id="240449"/>
    <lineage>
        <taxon>Eukaryota</taxon>
        <taxon>Viridiplantae</taxon>
        <taxon>Streptophyta</taxon>
        <taxon>Embryophyta</taxon>
        <taxon>Tracheophyta</taxon>
        <taxon>Spermatophyta</taxon>
        <taxon>Magnoliopsida</taxon>
        <taxon>Liliopsida</taxon>
        <taxon>Poales</taxon>
        <taxon>Poaceae</taxon>
        <taxon>PACMAD clade</taxon>
        <taxon>Panicoideae</taxon>
        <taxon>Panicodae</taxon>
        <taxon>Paniceae</taxon>
        <taxon>Melinidinae</taxon>
        <taxon>Urochloa</taxon>
    </lineage>
</organism>
<evidence type="ECO:0000256" key="5">
    <source>
        <dbReference type="ARBA" id="ARBA00022840"/>
    </source>
</evidence>
<evidence type="ECO:0000256" key="4">
    <source>
        <dbReference type="ARBA" id="ARBA00022786"/>
    </source>
</evidence>
<dbReference type="PANTHER" id="PTHR46116:SF32">
    <property type="entry name" value="OS05G0153132 PROTEIN"/>
    <property type="match status" value="1"/>
</dbReference>
<evidence type="ECO:0000256" key="1">
    <source>
        <dbReference type="ARBA" id="ARBA00012486"/>
    </source>
</evidence>
<evidence type="ECO:0000313" key="9">
    <source>
        <dbReference type="Proteomes" id="UP001497457"/>
    </source>
</evidence>
<dbReference type="Pfam" id="PF23044">
    <property type="entry name" value="SH3-C_UBE2O"/>
    <property type="match status" value="1"/>
</dbReference>
<keyword evidence="9" id="KW-1185">Reference proteome</keyword>
<dbReference type="Pfam" id="PF00179">
    <property type="entry name" value="UQ_con"/>
    <property type="match status" value="1"/>
</dbReference>
<dbReference type="EMBL" id="OZ075121">
    <property type="protein sequence ID" value="CAL4899086.1"/>
    <property type="molecule type" value="Genomic_DNA"/>
</dbReference>
<proteinExistence type="predicted"/>
<sequence>MTPQPQDATGQTISPYDLVMFQTTAGDGARRHDRGLAVRAPPTAGGERLISMLLADGTEVAKAARDVTVVDRSFLFPGMTVASASDPGGQIGVITGVATKLDLVKLGVEGGEPRVVVATGVSPAEVRPVKELSLGDYVVSGTWLGRVVEVSVDVDVLFDDGSACRVTKAGDKLRFGVKNKWPMAVADTRTTVDVLWQDGTRQRGVPSASIVRTLVRSEQDFFPGQRVVGKTLSPPVDADDDSDITTDARVGVVKSHSYKDQTVCVSWNTSATTPEEEVVDTVMSTYDLARSSDHKFFYGDMVVRLLPAVKEEAAASVQKSNKATNDLSWVGHIVDLCDAQYIHVKWGDGTTSKVLLHEIAFVKQRSLYEIHQEMGDWVHDEDDHDASDDKANHEQDTIDGGSDAQDALIGRGTAIIGKVGNIVKAVIRTLSRMLLAPGKMYMLSRSTASAPIAEPAAMTENIQACSPRISDDGDCPTEEAAVAQALASHDTSDNVFNFKHFDVVQSPHDHHYLDNKEQDCGGERKWLKRVQEEWKILDTSLPDTIYVRAYENRMDLLRAVMMGASGTPYHDGLFFFDLQLPPSYPTTPPLVNYHSFGLRVNPNLYASGTVCLSLLNTFGGKDTELWSPESSSLLQVVISIQGLVLVAQPYYNKAGYIAQIGTPEGRRNEMPYCENTYLVNLHTMLHLIRRPPAGFEEFVRNHFCRRGQHVLKACEAYLQDGCPVGTLDGESLSTEVSKDRSCSMGFKLALASTVPRLVEALSGIGAKV</sequence>
<keyword evidence="4" id="KW-0833">Ubl conjugation pathway</keyword>